<evidence type="ECO:0008006" key="5">
    <source>
        <dbReference type="Google" id="ProtNLM"/>
    </source>
</evidence>
<reference evidence="4" key="1">
    <citation type="submission" date="2023-07" db="EMBL/GenBank/DDBJ databases">
        <title>Zobellia barbeyronii sp. nov., a new marine flavobacterium, isolated from green and red algae.</title>
        <authorList>
            <person name="Nedashkovskaya O.I."/>
            <person name="Otstavnykh N."/>
            <person name="Zhukova N."/>
            <person name="Guzev K."/>
            <person name="Chausova V."/>
            <person name="Tekutyeva L."/>
            <person name="Mikhailov V."/>
            <person name="Isaeva M."/>
        </authorList>
    </citation>
    <scope>NUCLEOTIDE SEQUENCE [LARGE SCALE GENOMIC DNA]</scope>
    <source>
        <strain evidence="4">KMM 6746</strain>
    </source>
</reference>
<evidence type="ECO:0000313" key="4">
    <source>
        <dbReference type="Proteomes" id="UP000740413"/>
    </source>
</evidence>
<keyword evidence="2" id="KW-0732">Signal</keyword>
<evidence type="ECO:0000313" key="3">
    <source>
        <dbReference type="EMBL" id="MBT2160204.1"/>
    </source>
</evidence>
<sequence>MKPLFAKLFLLAFVSMTAFSCSVKSELEDIADELEEENNDARTEVIKLEDNQ</sequence>
<comment type="caution">
    <text evidence="3">The sequence shown here is derived from an EMBL/GenBank/DDBJ whole genome shotgun (WGS) entry which is preliminary data.</text>
</comment>
<feature type="coiled-coil region" evidence="1">
    <location>
        <begin position="24"/>
        <end position="51"/>
    </location>
</feature>
<dbReference type="RefSeq" id="WP_194551757.1">
    <property type="nucleotide sequence ID" value="NZ_JACATN010000001.1"/>
</dbReference>
<gene>
    <name evidence="3" type="ORF">HW347_02945</name>
</gene>
<organism evidence="3 4">
    <name type="scientific">Zobellia barbeyronii</name>
    <dbReference type="NCBI Taxonomy" id="2748009"/>
    <lineage>
        <taxon>Bacteria</taxon>
        <taxon>Pseudomonadati</taxon>
        <taxon>Bacteroidota</taxon>
        <taxon>Flavobacteriia</taxon>
        <taxon>Flavobacteriales</taxon>
        <taxon>Flavobacteriaceae</taxon>
        <taxon>Zobellia</taxon>
    </lineage>
</organism>
<dbReference type="PROSITE" id="PS51257">
    <property type="entry name" value="PROKAR_LIPOPROTEIN"/>
    <property type="match status" value="1"/>
</dbReference>
<evidence type="ECO:0000256" key="1">
    <source>
        <dbReference type="SAM" id="Coils"/>
    </source>
</evidence>
<keyword evidence="1" id="KW-0175">Coiled coil</keyword>
<feature type="signal peptide" evidence="2">
    <location>
        <begin position="1"/>
        <end position="20"/>
    </location>
</feature>
<feature type="chain" id="PRO_5045567601" description="Secreted protein" evidence="2">
    <location>
        <begin position="21"/>
        <end position="52"/>
    </location>
</feature>
<proteinExistence type="predicted"/>
<keyword evidence="4" id="KW-1185">Reference proteome</keyword>
<name>A0ABS5W9W5_9FLAO</name>
<accession>A0ABS5W9W5</accession>
<dbReference type="EMBL" id="JACATN010000001">
    <property type="protein sequence ID" value="MBT2160204.1"/>
    <property type="molecule type" value="Genomic_DNA"/>
</dbReference>
<evidence type="ECO:0000256" key="2">
    <source>
        <dbReference type="SAM" id="SignalP"/>
    </source>
</evidence>
<protein>
    <recommendedName>
        <fullName evidence="5">Secreted protein</fullName>
    </recommendedName>
</protein>
<dbReference type="Proteomes" id="UP000740413">
    <property type="component" value="Unassembled WGS sequence"/>
</dbReference>